<evidence type="ECO:0000256" key="4">
    <source>
        <dbReference type="ARBA" id="ARBA00023049"/>
    </source>
</evidence>
<sequence>MLKLSEQEILAHIEAGECFECEVLDGSFNLKIEAYTPVICASVHSGHRFRTALIGNCALSEEERFYEEDPFTDQLIQSMPITLMARDSRYEYDLNRPIANCIYNKAWGKTVWATKLPNRERHESLRKHQQFYRILDALITAIEKQFGAALIFDVHSYNHMRRDDETPTFNIGTEQIDLDRWLPAVDLALRGLTNLELPNMPVSARENAVFFGRGYMISHVNSRFQNTLVLPLEVKKVFMDELTGEIYPLVMQALSEQFKQCLVDVSTFFSRRFTTKKRAKKTDMLAEKIDPAIIKIDRALYQLAKNLETLFYINPLNIAAERKQFFKTNGNYLPQFRYRQLDIDPYQFREQLYHLPVNTIRDPSIQSLYRDVINGLSEKIGLLVKAGQPEFLYESLKYYGEPSQSDVKNAQFFLHASSYTEPQIETVSTQGLLNMMRDAAKQWNMSCKVEANTKLVAKAMVSNSRKAVMIAKDLNVSLTEAKALVHHELGVHMATTLNAQTQRLKVFSIGLPGSTLTQEGLAILNEYRSGNMTLERLQGLALRVLAVREMLTRNDFRHTYSYLVEEHLLSQDEAFNLAVRVHRGGGFTKDYLYLNGVSKAFELSKQRDIKNLYVGKTGFDYLPVINEMVERQLVKAPAYYPSHLNAQIVNSPVLDYLMGCIHSNSRPSIRSKATIQRVAA</sequence>
<keyword evidence="3" id="KW-0378">Hydrolase</keyword>
<dbReference type="Proteomes" id="UP000434580">
    <property type="component" value="Unassembled WGS sequence"/>
</dbReference>
<dbReference type="SMART" id="SM01154">
    <property type="entry name" value="DUF1704"/>
    <property type="match status" value="1"/>
</dbReference>
<dbReference type="GO" id="GO:0006508">
    <property type="term" value="P:proteolysis"/>
    <property type="evidence" value="ECO:0007669"/>
    <property type="project" value="UniProtKB-KW"/>
</dbReference>
<organism evidence="5 6">
    <name type="scientific">BD1-7 clade bacterium</name>
    <dbReference type="NCBI Taxonomy" id="2029982"/>
    <lineage>
        <taxon>Bacteria</taxon>
        <taxon>Pseudomonadati</taxon>
        <taxon>Pseudomonadota</taxon>
        <taxon>Gammaproteobacteria</taxon>
        <taxon>Cellvibrionales</taxon>
        <taxon>Spongiibacteraceae</taxon>
        <taxon>BD1-7 clade</taxon>
    </lineage>
</organism>
<dbReference type="GO" id="GO:0008237">
    <property type="term" value="F:metallopeptidase activity"/>
    <property type="evidence" value="ECO:0007669"/>
    <property type="project" value="UniProtKB-KW"/>
</dbReference>
<evidence type="ECO:0000256" key="1">
    <source>
        <dbReference type="ARBA" id="ARBA00001947"/>
    </source>
</evidence>
<reference evidence="5 6" key="1">
    <citation type="submission" date="2019-11" db="EMBL/GenBank/DDBJ databases">
        <authorList>
            <person name="Holert J."/>
        </authorList>
    </citation>
    <scope>NUCLEOTIDE SEQUENCE [LARGE SCALE GENOMIC DNA]</scope>
    <source>
        <strain evidence="5">BC5_2</strain>
    </source>
</reference>
<evidence type="ECO:0000313" key="5">
    <source>
        <dbReference type="EMBL" id="CAA0101971.1"/>
    </source>
</evidence>
<evidence type="ECO:0000313" key="6">
    <source>
        <dbReference type="Proteomes" id="UP000434580"/>
    </source>
</evidence>
<dbReference type="Pfam" id="PF08014">
    <property type="entry name" value="MATCAP"/>
    <property type="match status" value="1"/>
</dbReference>
<dbReference type="GO" id="GO:0080164">
    <property type="term" value="P:regulation of nitric oxide metabolic process"/>
    <property type="evidence" value="ECO:0007669"/>
    <property type="project" value="TreeGrafter"/>
</dbReference>
<gene>
    <name evidence="5" type="ORF">DPBNPPHM_03950</name>
</gene>
<keyword evidence="4" id="KW-0482">Metalloprotease</keyword>
<dbReference type="PANTHER" id="PTHR31817">
    <property type="match status" value="1"/>
</dbReference>
<dbReference type="Gene3D" id="3.40.630.40">
    <property type="entry name" value="Zn-dependent exopeptidases"/>
    <property type="match status" value="1"/>
</dbReference>
<dbReference type="Pfam" id="PF05013">
    <property type="entry name" value="FGase"/>
    <property type="match status" value="1"/>
</dbReference>
<dbReference type="AlphaFoldDB" id="A0A5S9PBU3"/>
<comment type="cofactor">
    <cofactor evidence="1">
        <name>Zn(2+)</name>
        <dbReference type="ChEBI" id="CHEBI:29105"/>
    </cofactor>
</comment>
<dbReference type="PANTHER" id="PTHR31817:SF0">
    <property type="entry name" value="CHROMOSOME UNDETERMINED SCAFFOLD_67, WHOLE GENOME SHOTGUN SEQUENCE"/>
    <property type="match status" value="1"/>
</dbReference>
<dbReference type="NCBIfam" id="TIGR02421">
    <property type="entry name" value="QEGLA"/>
    <property type="match status" value="1"/>
</dbReference>
<evidence type="ECO:0008006" key="7">
    <source>
        <dbReference type="Google" id="ProtNLM"/>
    </source>
</evidence>
<name>A0A5S9PBU3_9GAMM</name>
<keyword evidence="2" id="KW-0645">Protease</keyword>
<dbReference type="InterPro" id="IPR012548">
    <property type="entry name" value="MATCAP"/>
</dbReference>
<dbReference type="InterPro" id="IPR012656">
    <property type="entry name" value="CHP02421_QEGLA"/>
</dbReference>
<dbReference type="InterPro" id="IPR007709">
    <property type="entry name" value="N-FG_amidohydro"/>
</dbReference>
<evidence type="ECO:0000256" key="2">
    <source>
        <dbReference type="ARBA" id="ARBA00022670"/>
    </source>
</evidence>
<proteinExistence type="predicted"/>
<dbReference type="EMBL" id="CACSII010000010">
    <property type="protein sequence ID" value="CAA0101971.1"/>
    <property type="molecule type" value="Genomic_DNA"/>
</dbReference>
<evidence type="ECO:0000256" key="3">
    <source>
        <dbReference type="ARBA" id="ARBA00022801"/>
    </source>
</evidence>
<accession>A0A5S9PBU3</accession>
<dbReference type="SUPFAM" id="SSF53187">
    <property type="entry name" value="Zn-dependent exopeptidases"/>
    <property type="match status" value="1"/>
</dbReference>
<dbReference type="OrthoDB" id="9785840at2"/>
<protein>
    <recommendedName>
        <fullName evidence="7">N-formylglutamate amidohydrolase</fullName>
    </recommendedName>
</protein>